<reference evidence="1" key="2">
    <citation type="submission" date="2023-01" db="EMBL/GenBank/DDBJ databases">
        <authorList>
            <person name="Sun Q."/>
            <person name="Evtushenko L."/>
        </authorList>
    </citation>
    <scope>NUCLEOTIDE SEQUENCE</scope>
    <source>
        <strain evidence="1">VKM Ac-1940</strain>
    </source>
</reference>
<keyword evidence="2" id="KW-1185">Reference proteome</keyword>
<accession>A0A9W6HNH3</accession>
<protein>
    <recommendedName>
        <fullName evidence="3">DUF3168 domain-containing protein</fullName>
    </recommendedName>
</protein>
<name>A0A9W6HNH3_9MICO</name>
<dbReference type="Proteomes" id="UP001142291">
    <property type="component" value="Unassembled WGS sequence"/>
</dbReference>
<proteinExistence type="predicted"/>
<dbReference type="AlphaFoldDB" id="A0A9W6HNH3"/>
<evidence type="ECO:0000313" key="2">
    <source>
        <dbReference type="Proteomes" id="UP001142291"/>
    </source>
</evidence>
<reference evidence="1" key="1">
    <citation type="journal article" date="2014" name="Int. J. Syst. Evol. Microbiol.">
        <title>Complete genome sequence of Corynebacterium casei LMG S-19264T (=DSM 44701T), isolated from a smear-ripened cheese.</title>
        <authorList>
            <consortium name="US DOE Joint Genome Institute (JGI-PGF)"/>
            <person name="Walter F."/>
            <person name="Albersmeier A."/>
            <person name="Kalinowski J."/>
            <person name="Ruckert C."/>
        </authorList>
    </citation>
    <scope>NUCLEOTIDE SEQUENCE</scope>
    <source>
        <strain evidence="1">VKM Ac-1940</strain>
    </source>
</reference>
<organism evidence="1 2">
    <name type="scientific">Microbacterium dextranolyticum</name>
    <dbReference type="NCBI Taxonomy" id="36806"/>
    <lineage>
        <taxon>Bacteria</taxon>
        <taxon>Bacillati</taxon>
        <taxon>Actinomycetota</taxon>
        <taxon>Actinomycetes</taxon>
        <taxon>Micrococcales</taxon>
        <taxon>Microbacteriaceae</taxon>
        <taxon>Microbacterium</taxon>
    </lineage>
</organism>
<evidence type="ECO:0000313" key="1">
    <source>
        <dbReference type="EMBL" id="GLJ95981.1"/>
    </source>
</evidence>
<dbReference type="EMBL" id="BSER01000009">
    <property type="protein sequence ID" value="GLJ95981.1"/>
    <property type="molecule type" value="Genomic_DNA"/>
</dbReference>
<dbReference type="RefSeq" id="WP_204963572.1">
    <property type="nucleotide sequence ID" value="NZ_BAAAUR010000001.1"/>
</dbReference>
<gene>
    <name evidence="1" type="ORF">GCM10017591_20440</name>
</gene>
<sequence>MSWLTAERQEVADLLTAAGITGTISVPSAPRGTVAMVLPGDPYLGPGELFGERALRLDIWIIAGQGDNAALSDSLDDLIATAVTALESDEIAVESVAQPITWAPASGSSFLVTIISARVLVRPPAPTS</sequence>
<comment type="caution">
    <text evidence="1">The sequence shown here is derived from an EMBL/GenBank/DDBJ whole genome shotgun (WGS) entry which is preliminary data.</text>
</comment>
<evidence type="ECO:0008006" key="3">
    <source>
        <dbReference type="Google" id="ProtNLM"/>
    </source>
</evidence>